<keyword evidence="3" id="KW-1185">Reference proteome</keyword>
<dbReference type="Proteomes" id="UP001494588">
    <property type="component" value="Unassembled WGS sequence"/>
</dbReference>
<evidence type="ECO:0000313" key="2">
    <source>
        <dbReference type="EMBL" id="MEM5288865.1"/>
    </source>
</evidence>
<feature type="region of interest" description="Disordered" evidence="1">
    <location>
        <begin position="1"/>
        <end position="62"/>
    </location>
</feature>
<evidence type="ECO:0000313" key="3">
    <source>
        <dbReference type="Proteomes" id="UP001494588"/>
    </source>
</evidence>
<feature type="compositionally biased region" description="Polar residues" evidence="1">
    <location>
        <begin position="1"/>
        <end position="11"/>
    </location>
</feature>
<dbReference type="RefSeq" id="WP_201656360.1">
    <property type="nucleotide sequence ID" value="NZ_CAJHCS010000024.1"/>
</dbReference>
<gene>
    <name evidence="2" type="ORF">V4C55_24340</name>
</gene>
<name>A0ABU9QID4_9BURK</name>
<proteinExistence type="predicted"/>
<sequence length="62" mass="6663">MSSQKQDTAGTASPGGDLEHPKPPVHSDNEKSKMPERDDEHRKQSPADRPGRKTGEGEPSVG</sequence>
<dbReference type="EMBL" id="JAZHGC010000021">
    <property type="protein sequence ID" value="MEM5288865.1"/>
    <property type="molecule type" value="Genomic_DNA"/>
</dbReference>
<comment type="caution">
    <text evidence="2">The sequence shown here is derived from an EMBL/GenBank/DDBJ whole genome shotgun (WGS) entry which is preliminary data.</text>
</comment>
<evidence type="ECO:0000256" key="1">
    <source>
        <dbReference type="SAM" id="MobiDB-lite"/>
    </source>
</evidence>
<evidence type="ECO:0008006" key="4">
    <source>
        <dbReference type="Google" id="ProtNLM"/>
    </source>
</evidence>
<feature type="compositionally biased region" description="Basic and acidic residues" evidence="1">
    <location>
        <begin position="17"/>
        <end position="56"/>
    </location>
</feature>
<accession>A0ABU9QID4</accession>
<reference evidence="2 3" key="1">
    <citation type="submission" date="2024-01" db="EMBL/GenBank/DDBJ databases">
        <title>The diversity of rhizobia nodulating Mimosa spp. in eleven states of Brazil covering several biomes is determined by host plant, location, and edaphic factors.</title>
        <authorList>
            <person name="Rouws L."/>
            <person name="Barauna A."/>
            <person name="Beukes C."/>
            <person name="De Faria S.M."/>
            <person name="Gross E."/>
            <person name="Dos Reis Junior F.B."/>
            <person name="Simon M."/>
            <person name="Maluk M."/>
            <person name="Odee D.W."/>
            <person name="Kenicer G."/>
            <person name="Young J.P.W."/>
            <person name="Reis V.M."/>
            <person name="Zilli J."/>
            <person name="James E.K."/>
        </authorList>
    </citation>
    <scope>NUCLEOTIDE SEQUENCE [LARGE SCALE GENOMIC DNA]</scope>
    <source>
        <strain evidence="2 3">JPY77</strain>
    </source>
</reference>
<organism evidence="2 3">
    <name type="scientific">Paraburkholderia sabiae</name>
    <dbReference type="NCBI Taxonomy" id="273251"/>
    <lineage>
        <taxon>Bacteria</taxon>
        <taxon>Pseudomonadati</taxon>
        <taxon>Pseudomonadota</taxon>
        <taxon>Betaproteobacteria</taxon>
        <taxon>Burkholderiales</taxon>
        <taxon>Burkholderiaceae</taxon>
        <taxon>Paraburkholderia</taxon>
    </lineage>
</organism>
<protein>
    <recommendedName>
        <fullName evidence="4">MARCKS-like protein</fullName>
    </recommendedName>
</protein>